<proteinExistence type="predicted"/>
<organism evidence="1 2">
    <name type="scientific">Maudiozyma exigua</name>
    <name type="common">Yeast</name>
    <name type="synonym">Kazachstania exigua</name>
    <dbReference type="NCBI Taxonomy" id="34358"/>
    <lineage>
        <taxon>Eukaryota</taxon>
        <taxon>Fungi</taxon>
        <taxon>Dikarya</taxon>
        <taxon>Ascomycota</taxon>
        <taxon>Saccharomycotina</taxon>
        <taxon>Saccharomycetes</taxon>
        <taxon>Saccharomycetales</taxon>
        <taxon>Saccharomycetaceae</taxon>
        <taxon>Maudiozyma</taxon>
    </lineage>
</organism>
<dbReference type="InterPro" id="IPR050275">
    <property type="entry name" value="PGM_Phosphatase"/>
</dbReference>
<dbReference type="InterPro" id="IPR013078">
    <property type="entry name" value="His_Pase_superF_clade-1"/>
</dbReference>
<dbReference type="Gene3D" id="3.40.50.1240">
    <property type="entry name" value="Phosphoglycerate mutase-like"/>
    <property type="match status" value="1"/>
</dbReference>
<evidence type="ECO:0008006" key="3">
    <source>
        <dbReference type="Google" id="ProtNLM"/>
    </source>
</evidence>
<dbReference type="GO" id="GO:0016791">
    <property type="term" value="F:phosphatase activity"/>
    <property type="evidence" value="ECO:0007669"/>
    <property type="project" value="TreeGrafter"/>
</dbReference>
<dbReference type="PANTHER" id="PTHR48100:SF1">
    <property type="entry name" value="HISTIDINE PHOSPHATASE FAMILY PROTEIN-RELATED"/>
    <property type="match status" value="1"/>
</dbReference>
<comment type="caution">
    <text evidence="1">The sequence shown here is derived from an EMBL/GenBank/DDBJ whole genome shotgun (WGS) entry which is preliminary data.</text>
</comment>
<evidence type="ECO:0000313" key="1">
    <source>
        <dbReference type="EMBL" id="KAG0659828.1"/>
    </source>
</evidence>
<sequence>MDFVALPGYFSSFEKEDSPALDSTLVDHNVLVAHDDWKQLYNSIPKDTEDTQYKLLLLARHGQGYHNYSMQKYGEQLWDDYWSLLEGDEGGSWLDARLTDVGKQQVSNTGETILLPIIDQLGFLPHIFFNSPMRRCLETFAYSWDHVFTKYPNLINDPQAKLIQNNVIENLRETLGSHTCDKRVNHSEAVEEYQNFKTKSGHTINWNYEPNYSEPDALWEKEHRETPDEMDIRTRKGLEQLFQQATADDKFLSLTCHEGVINSVLRNLKHPGVKKLQTSKTVAVVVKVTRATA</sequence>
<keyword evidence="2" id="KW-1185">Reference proteome</keyword>
<evidence type="ECO:0000313" key="2">
    <source>
        <dbReference type="Proteomes" id="UP000750334"/>
    </source>
</evidence>
<dbReference type="FunFam" id="3.40.50.1240:FF:000054">
    <property type="entry name" value="Putative phosphomutase"/>
    <property type="match status" value="1"/>
</dbReference>
<name>A0A9P7B5L9_MAUEX</name>
<gene>
    <name evidence="1" type="ORF">C6P45_001737</name>
</gene>
<dbReference type="Proteomes" id="UP000750334">
    <property type="component" value="Unassembled WGS sequence"/>
</dbReference>
<dbReference type="InterPro" id="IPR029033">
    <property type="entry name" value="His_PPase_superfam"/>
</dbReference>
<dbReference type="AlphaFoldDB" id="A0A9P7B5L9"/>
<dbReference type="OrthoDB" id="496981at2759"/>
<reference evidence="1 2" key="1">
    <citation type="submission" date="2020-11" db="EMBL/GenBank/DDBJ databases">
        <title>Kefir isolates.</title>
        <authorList>
            <person name="Marcisauskas S."/>
            <person name="Kim Y."/>
            <person name="Blasche S."/>
        </authorList>
    </citation>
    <scope>NUCLEOTIDE SEQUENCE [LARGE SCALE GENOMIC DNA]</scope>
    <source>
        <strain evidence="1 2">OG2</strain>
    </source>
</reference>
<dbReference type="GO" id="GO:0005737">
    <property type="term" value="C:cytoplasm"/>
    <property type="evidence" value="ECO:0007669"/>
    <property type="project" value="TreeGrafter"/>
</dbReference>
<accession>A0A9P7B5L9</accession>
<dbReference type="SUPFAM" id="SSF53254">
    <property type="entry name" value="Phosphoglycerate mutase-like"/>
    <property type="match status" value="1"/>
</dbReference>
<dbReference type="PANTHER" id="PTHR48100">
    <property type="entry name" value="BROAD-SPECIFICITY PHOSPHATASE YOR283W-RELATED"/>
    <property type="match status" value="1"/>
</dbReference>
<dbReference type="CDD" id="cd07067">
    <property type="entry name" value="HP_PGM_like"/>
    <property type="match status" value="1"/>
</dbReference>
<dbReference type="EMBL" id="PUHR01000186">
    <property type="protein sequence ID" value="KAG0659828.1"/>
    <property type="molecule type" value="Genomic_DNA"/>
</dbReference>
<protein>
    <recommendedName>
        <fullName evidence="3">Phosphoglycerate mutase</fullName>
    </recommendedName>
</protein>